<dbReference type="EMBL" id="VSSQ01036566">
    <property type="protein sequence ID" value="MPM89068.1"/>
    <property type="molecule type" value="Genomic_DNA"/>
</dbReference>
<comment type="caution">
    <text evidence="1">The sequence shown here is derived from an EMBL/GenBank/DDBJ whole genome shotgun (WGS) entry which is preliminary data.</text>
</comment>
<reference evidence="1" key="1">
    <citation type="submission" date="2019-08" db="EMBL/GenBank/DDBJ databases">
        <authorList>
            <person name="Kucharzyk K."/>
            <person name="Murdoch R.W."/>
            <person name="Higgins S."/>
            <person name="Loffler F."/>
        </authorList>
    </citation>
    <scope>NUCLEOTIDE SEQUENCE</scope>
</reference>
<organism evidence="1">
    <name type="scientific">bioreactor metagenome</name>
    <dbReference type="NCBI Taxonomy" id="1076179"/>
    <lineage>
        <taxon>unclassified sequences</taxon>
        <taxon>metagenomes</taxon>
        <taxon>ecological metagenomes</taxon>
    </lineage>
</organism>
<protein>
    <submittedName>
        <fullName evidence="1">Uncharacterized protein</fullName>
    </submittedName>
</protein>
<accession>A0A645DJ52</accession>
<sequence>MQGKRQRGGSIGDFIDRYGNRSFKGIIRLFDEANLDPAYGDFGGKGGIDRQADAGGCRHRERGEQLWPALVHVRRAAAEVWREAEEVRFVVGVVPAAFFARNLDLIDLLDVLMRAEIRREHRGPCVVGNLLDFVGIA</sequence>
<proteinExistence type="predicted"/>
<name>A0A645DJ52_9ZZZZ</name>
<evidence type="ECO:0000313" key="1">
    <source>
        <dbReference type="EMBL" id="MPM89068.1"/>
    </source>
</evidence>
<gene>
    <name evidence="1" type="ORF">SDC9_136176</name>
</gene>
<dbReference type="AlphaFoldDB" id="A0A645DJ52"/>